<evidence type="ECO:0000256" key="1">
    <source>
        <dbReference type="SAM" id="SignalP"/>
    </source>
</evidence>
<proteinExistence type="predicted"/>
<keyword evidence="1" id="KW-0732">Signal</keyword>
<dbReference type="OrthoDB" id="9916291at2"/>
<organism evidence="2 3">
    <name type="scientific">Stappia indica</name>
    <dbReference type="NCBI Taxonomy" id="538381"/>
    <lineage>
        <taxon>Bacteria</taxon>
        <taxon>Pseudomonadati</taxon>
        <taxon>Pseudomonadota</taxon>
        <taxon>Alphaproteobacteria</taxon>
        <taxon>Hyphomicrobiales</taxon>
        <taxon>Stappiaceae</taxon>
        <taxon>Stappia</taxon>
    </lineage>
</organism>
<dbReference type="RefSeq" id="WP_097175259.1">
    <property type="nucleotide sequence ID" value="NZ_OBML01000007.1"/>
</dbReference>
<dbReference type="STRING" id="538381.GCA_001696535_03557"/>
<evidence type="ECO:0000313" key="2">
    <source>
        <dbReference type="EMBL" id="SOC12817.1"/>
    </source>
</evidence>
<feature type="signal peptide" evidence="1">
    <location>
        <begin position="1"/>
        <end position="25"/>
    </location>
</feature>
<dbReference type="EMBL" id="OBML01000007">
    <property type="protein sequence ID" value="SOC12817.1"/>
    <property type="molecule type" value="Genomic_DNA"/>
</dbReference>
<accession>A0A285SWF5</accession>
<evidence type="ECO:0000313" key="3">
    <source>
        <dbReference type="Proteomes" id="UP000219331"/>
    </source>
</evidence>
<feature type="chain" id="PRO_5012041070" evidence="1">
    <location>
        <begin position="26"/>
        <end position="228"/>
    </location>
</feature>
<gene>
    <name evidence="2" type="ORF">SAMN05421512_10737</name>
</gene>
<keyword evidence="3" id="KW-1185">Reference proteome</keyword>
<dbReference type="Proteomes" id="UP000219331">
    <property type="component" value="Unassembled WGS sequence"/>
</dbReference>
<protein>
    <submittedName>
        <fullName evidence="2">Uncharacterized protein</fullName>
    </submittedName>
</protein>
<name>A0A285SWF5_9HYPH</name>
<sequence>MICRSRLACGGIAALALLAATAAQAQPASQVAPQADFVFDTLGPAACEMPPPGFDISQFRTFVETKPDAPVTKGEISGGLAAGFAGGGLYGTDAGGGLVVGVQGMMFDDGPALTMLCMVLVRFGDSDATSGAIVGEAGMADAPDGAFLGVFKLVQRNDADVPVTLATGTVDGGSVSFDLRDGLLVDGSVTVEGSYRQLPTDEAVPFSARIAIPRAENVLRPALRLARD</sequence>
<reference evidence="2 3" key="1">
    <citation type="submission" date="2017-08" db="EMBL/GenBank/DDBJ databases">
        <authorList>
            <person name="de Groot N.N."/>
        </authorList>
    </citation>
    <scope>NUCLEOTIDE SEQUENCE [LARGE SCALE GENOMIC DNA]</scope>
    <source>
        <strain evidence="2 3">USBA 352</strain>
    </source>
</reference>
<dbReference type="AlphaFoldDB" id="A0A285SWF5"/>